<keyword evidence="8" id="KW-1185">Reference proteome</keyword>
<evidence type="ECO:0000313" key="8">
    <source>
        <dbReference type="Proteomes" id="UP001336250"/>
    </source>
</evidence>
<proteinExistence type="predicted"/>
<name>A0AAW9QBX7_9BURK</name>
<feature type="transmembrane region" description="Helical" evidence="2">
    <location>
        <begin position="446"/>
        <end position="467"/>
    </location>
</feature>
<organism evidence="7 8">
    <name type="scientific">Aquincola agrisoli</name>
    <dbReference type="NCBI Taxonomy" id="3119538"/>
    <lineage>
        <taxon>Bacteria</taxon>
        <taxon>Pseudomonadati</taxon>
        <taxon>Pseudomonadota</taxon>
        <taxon>Betaproteobacteria</taxon>
        <taxon>Burkholderiales</taxon>
        <taxon>Sphaerotilaceae</taxon>
        <taxon>Aquincola</taxon>
    </lineage>
</organism>
<dbReference type="Pfam" id="PF21070">
    <property type="entry name" value="IcmF_helical"/>
    <property type="match status" value="1"/>
</dbReference>
<dbReference type="InterPro" id="IPR017731">
    <property type="entry name" value="TssM1-like"/>
</dbReference>
<sequence length="1267" mass="138302">MKKLIGIVLSYRFVVSLLALAALAAVWGAGARLGLGDREARLVASLVVFALWVLLLLVGELLRRAFADGWRQWAEQRQREASAAPDRTGREVQDEPLRARLLAALHTLNHSRLGRRWLPFIGPGARYRLPWLAVLGAGGAGKTRFVTGSDLSFPLLEFSPYEENRDRGYDGCEWHFASDAVILDTNGRFAESAEGRQEWRTLLGLLRRYRRAKPLDGVLIVVDAPGLAAAGTGQVDQLARQLRDRVHDLSDRTGFQVPVYVVFSQMDRIEGFDAFFQGADAAELAQPWGAMLSWRARRRTGAARAFAREFGLLASALREIAEQRLLQQQRSTAQRLGLYSFPIEFAKLGPVLEDFVGRLFQTNPYQFRPLFRGFYFASVGSGGELVSPAGSQIRQAFGVAEGLQRTAPAAGTVRRCFSAQFFGQLLLPDRHLALRLPWRLARWQRVALGLCAAGAVLAAAAWTASYLQQRGAQRQLLQAVQAMAAARGSEAPAAWIEALDGLREQAELAGARRGGGLLSWRFGLDARDALAQQARAAFFGQFGRVVLDPVGRRLEARLSGLDLPAARAGRHAPPPAPPAQRLGLSDDERLAGPDPVEEGYALYRLYNGLAHPPAADEAAVRAQLPALWGQALAGAQPLAPGASAALARCVAFYASQLKSADVSRHDARQAVLGQARDSLRSLVNEVDPVRRQYLAVRAQAAGFPLLSLDHMIGAAGAGVLQSDGRVSGLYTKQAWTSYFKPAFEEASRKPRVDDGLLAMDGAAARATAADPQARFEALKRHYLDDYASEWQRFLGTVRVLPFGSLEATIAGLGRLADVRSSPYVELVRTLDEQTSWDAPTKPIFEEIAVRAESLKDRLLGAEAEKRQVHKGEQIVGRGRLEGRFLALTGLGRPAERGGDVTVSMARYLEQLLAVRTRLAKLRTGHAQGSAAVQLVRATLDGTGSEINDAYVWTEQLLAGMDGQTQDAVRPLFLQPLQFAWEATLAPAAVEVNQAWRNAVAEPWISAFTGRYPFAEAQADASMAELTRFLREGDGLVWTFMRQHVDFLVARQGRQIVPRTWGGRGIALRPEFLETLNRLARVGEAIAVQGDTGFRFYLRPEPSPGIVQSSLELDGQQMRYQNGPEEWRLFTWPGPSTAPLAKVEISLQDSGVQVAQFQRGTWGLLRALSNARIERLDAGRTRITWALPDNQSVSYQMRADASFGPQDLSPLFGLQLPMQILDAAALPAPAPDTAMPAAVADAAPPLVAGAQGRPDGPDPRRAARGTVE</sequence>
<evidence type="ECO:0000313" key="7">
    <source>
        <dbReference type="EMBL" id="MEF7612874.1"/>
    </source>
</evidence>
<feature type="domain" description="IcmF-related" evidence="4">
    <location>
        <begin position="497"/>
        <end position="835"/>
    </location>
</feature>
<evidence type="ECO:0000256" key="1">
    <source>
        <dbReference type="SAM" id="MobiDB-lite"/>
    </source>
</evidence>
<reference evidence="7 8" key="1">
    <citation type="submission" date="2024-02" db="EMBL/GenBank/DDBJ databases">
        <title>Genome sequence of Aquincola sp. MAHUQ-54.</title>
        <authorList>
            <person name="Huq M.A."/>
        </authorList>
    </citation>
    <scope>NUCLEOTIDE SEQUENCE [LARGE SCALE GENOMIC DNA]</scope>
    <source>
        <strain evidence="7 8">MAHUQ-54</strain>
    </source>
</reference>
<keyword evidence="2" id="KW-0812">Transmembrane</keyword>
<dbReference type="SUPFAM" id="SSF52540">
    <property type="entry name" value="P-loop containing nucleoside triphosphate hydrolases"/>
    <property type="match status" value="1"/>
</dbReference>
<feature type="domain" description="Type VI secretion system component TssM1 N-terminal" evidence="5">
    <location>
        <begin position="195"/>
        <end position="451"/>
    </location>
</feature>
<evidence type="ECO:0000259" key="4">
    <source>
        <dbReference type="Pfam" id="PF06761"/>
    </source>
</evidence>
<dbReference type="Pfam" id="PF06761">
    <property type="entry name" value="IcmF-related"/>
    <property type="match status" value="1"/>
</dbReference>
<feature type="region of interest" description="Disordered" evidence="1">
    <location>
        <begin position="565"/>
        <end position="590"/>
    </location>
</feature>
<feature type="domain" description="Type VI secretion system IcmF C-terminal" evidence="3">
    <location>
        <begin position="1095"/>
        <end position="1199"/>
    </location>
</feature>
<evidence type="ECO:0000259" key="5">
    <source>
        <dbReference type="Pfam" id="PF14331"/>
    </source>
</evidence>
<dbReference type="PANTHER" id="PTHR36153:SF1">
    <property type="entry name" value="TYPE VI SECRETION SYSTEM COMPONENT TSSM1"/>
    <property type="match status" value="1"/>
</dbReference>
<dbReference type="NCBIfam" id="TIGR03348">
    <property type="entry name" value="VI_IcmF"/>
    <property type="match status" value="1"/>
</dbReference>
<feature type="compositionally biased region" description="Low complexity" evidence="1">
    <location>
        <begin position="1240"/>
        <end position="1253"/>
    </location>
</feature>
<dbReference type="Pfam" id="PF14331">
    <property type="entry name" value="IcmF-related_N"/>
    <property type="match status" value="1"/>
</dbReference>
<feature type="region of interest" description="Disordered" evidence="1">
    <location>
        <begin position="1240"/>
        <end position="1267"/>
    </location>
</feature>
<dbReference type="Pfam" id="PF06744">
    <property type="entry name" value="IcmF_C"/>
    <property type="match status" value="1"/>
</dbReference>
<dbReference type="Proteomes" id="UP001336250">
    <property type="component" value="Unassembled WGS sequence"/>
</dbReference>
<dbReference type="PANTHER" id="PTHR36153">
    <property type="entry name" value="INNER MEMBRANE PROTEIN-RELATED"/>
    <property type="match status" value="1"/>
</dbReference>
<dbReference type="InterPro" id="IPR025743">
    <property type="entry name" value="TssM1_N"/>
</dbReference>
<dbReference type="InterPro" id="IPR048677">
    <property type="entry name" value="TssM1_hel"/>
</dbReference>
<feature type="compositionally biased region" description="Basic and acidic residues" evidence="1">
    <location>
        <begin position="1254"/>
        <end position="1267"/>
    </location>
</feature>
<dbReference type="AlphaFoldDB" id="A0AAW9QBX7"/>
<keyword evidence="2" id="KW-0472">Membrane</keyword>
<gene>
    <name evidence="7" type="primary">tssM</name>
    <name evidence="7" type="ORF">V4F39_03055</name>
</gene>
<accession>A0AAW9QBX7</accession>
<keyword evidence="2" id="KW-1133">Transmembrane helix</keyword>
<comment type="caution">
    <text evidence="7">The sequence shown here is derived from an EMBL/GenBank/DDBJ whole genome shotgun (WGS) entry which is preliminary data.</text>
</comment>
<dbReference type="InterPro" id="IPR027417">
    <property type="entry name" value="P-loop_NTPase"/>
</dbReference>
<dbReference type="RefSeq" id="WP_332287770.1">
    <property type="nucleotide sequence ID" value="NZ_JAZIBG010000009.1"/>
</dbReference>
<feature type="transmembrane region" description="Helical" evidence="2">
    <location>
        <begin position="44"/>
        <end position="62"/>
    </location>
</feature>
<evidence type="ECO:0000256" key="2">
    <source>
        <dbReference type="SAM" id="Phobius"/>
    </source>
</evidence>
<feature type="domain" description="Type VI secretion system component TssM1 helical" evidence="6">
    <location>
        <begin position="986"/>
        <end position="1090"/>
    </location>
</feature>
<dbReference type="EMBL" id="JAZIBG010000009">
    <property type="protein sequence ID" value="MEF7612874.1"/>
    <property type="molecule type" value="Genomic_DNA"/>
</dbReference>
<dbReference type="InterPro" id="IPR010623">
    <property type="entry name" value="IcmF_C"/>
</dbReference>
<evidence type="ECO:0000259" key="6">
    <source>
        <dbReference type="Pfam" id="PF21070"/>
    </source>
</evidence>
<evidence type="ECO:0000259" key="3">
    <source>
        <dbReference type="Pfam" id="PF06744"/>
    </source>
</evidence>
<dbReference type="InterPro" id="IPR053156">
    <property type="entry name" value="T6SS_TssM-like"/>
</dbReference>
<protein>
    <submittedName>
        <fullName evidence="7">Type VI secretion system membrane subunit TssM</fullName>
    </submittedName>
</protein>
<dbReference type="InterPro" id="IPR009612">
    <property type="entry name" value="IcmF-rel"/>
</dbReference>